<evidence type="ECO:0000313" key="8">
    <source>
        <dbReference type="EMBL" id="GAA2050463.1"/>
    </source>
</evidence>
<evidence type="ECO:0000256" key="4">
    <source>
        <dbReference type="ARBA" id="ARBA00023125"/>
    </source>
</evidence>
<organism evidence="8 9">
    <name type="scientific">Catenulispora yoronensis</name>
    <dbReference type="NCBI Taxonomy" id="450799"/>
    <lineage>
        <taxon>Bacteria</taxon>
        <taxon>Bacillati</taxon>
        <taxon>Actinomycetota</taxon>
        <taxon>Actinomycetes</taxon>
        <taxon>Catenulisporales</taxon>
        <taxon>Catenulisporaceae</taxon>
        <taxon>Catenulispora</taxon>
    </lineage>
</organism>
<dbReference type="SUPFAM" id="SSF88659">
    <property type="entry name" value="Sigma3 and sigma4 domains of RNA polymerase sigma factors"/>
    <property type="match status" value="1"/>
</dbReference>
<dbReference type="InterPro" id="IPR013324">
    <property type="entry name" value="RNA_pol_sigma_r3/r4-like"/>
</dbReference>
<dbReference type="NCBIfam" id="TIGR02937">
    <property type="entry name" value="sigma70-ECF"/>
    <property type="match status" value="1"/>
</dbReference>
<evidence type="ECO:0000256" key="1">
    <source>
        <dbReference type="ARBA" id="ARBA00010641"/>
    </source>
</evidence>
<evidence type="ECO:0000313" key="9">
    <source>
        <dbReference type="Proteomes" id="UP001500751"/>
    </source>
</evidence>
<name>A0ABP5GLN9_9ACTN</name>
<keyword evidence="4" id="KW-0238">DNA-binding</keyword>
<comment type="caution">
    <text evidence="8">The sequence shown here is derived from an EMBL/GenBank/DDBJ whole genome shotgun (WGS) entry which is preliminary data.</text>
</comment>
<dbReference type="InterPro" id="IPR013249">
    <property type="entry name" value="RNA_pol_sigma70_r4_t2"/>
</dbReference>
<dbReference type="Gene3D" id="1.10.10.10">
    <property type="entry name" value="Winged helix-like DNA-binding domain superfamily/Winged helix DNA-binding domain"/>
    <property type="match status" value="1"/>
</dbReference>
<dbReference type="Pfam" id="PF04542">
    <property type="entry name" value="Sigma70_r2"/>
    <property type="match status" value="1"/>
</dbReference>
<dbReference type="CDD" id="cd06171">
    <property type="entry name" value="Sigma70_r4"/>
    <property type="match status" value="1"/>
</dbReference>
<keyword evidence="3" id="KW-0731">Sigma factor</keyword>
<dbReference type="InterPro" id="IPR014284">
    <property type="entry name" value="RNA_pol_sigma-70_dom"/>
</dbReference>
<keyword evidence="2" id="KW-0805">Transcription regulation</keyword>
<dbReference type="InterPro" id="IPR039425">
    <property type="entry name" value="RNA_pol_sigma-70-like"/>
</dbReference>
<dbReference type="InterPro" id="IPR007627">
    <property type="entry name" value="RNA_pol_sigma70_r2"/>
</dbReference>
<dbReference type="InterPro" id="IPR036388">
    <property type="entry name" value="WH-like_DNA-bd_sf"/>
</dbReference>
<dbReference type="RefSeq" id="WP_344669625.1">
    <property type="nucleotide sequence ID" value="NZ_BAAAQN010000049.1"/>
</dbReference>
<dbReference type="InterPro" id="IPR013325">
    <property type="entry name" value="RNA_pol_sigma_r2"/>
</dbReference>
<dbReference type="Gene3D" id="1.10.1740.10">
    <property type="match status" value="1"/>
</dbReference>
<keyword evidence="5" id="KW-0804">Transcription</keyword>
<gene>
    <name evidence="8" type="ORF">GCM10009839_66160</name>
</gene>
<keyword evidence="9" id="KW-1185">Reference proteome</keyword>
<dbReference type="InterPro" id="IPR014325">
    <property type="entry name" value="RNA_pol_sigma-E_actinobac"/>
</dbReference>
<protein>
    <submittedName>
        <fullName evidence="8">SigE family RNA polymerase sigma factor</fullName>
    </submittedName>
</protein>
<dbReference type="SUPFAM" id="SSF88946">
    <property type="entry name" value="Sigma2 domain of RNA polymerase sigma factors"/>
    <property type="match status" value="1"/>
</dbReference>
<dbReference type="Pfam" id="PF08281">
    <property type="entry name" value="Sigma70_r4_2"/>
    <property type="match status" value="1"/>
</dbReference>
<comment type="similarity">
    <text evidence="1">Belongs to the sigma-70 factor family. ECF subfamily.</text>
</comment>
<sequence>MKNAEAAEFHDFVTARWARLVRTAYLLTGDRHHAEDLTQTTLVRVYQGWNRVRASESPDAYVHKIMVRCNASRFRKRRVTEHLGDPPDNGVADATDQVAHRRALVAALQELPKRQRAVVVLRFWSDLTERETAEVLGCSTGTVKSQTHRALLRLRQHPALIAAAHEELTMGVTNS</sequence>
<evidence type="ECO:0000259" key="6">
    <source>
        <dbReference type="Pfam" id="PF04542"/>
    </source>
</evidence>
<feature type="domain" description="RNA polymerase sigma factor 70 region 4 type 2" evidence="7">
    <location>
        <begin position="102"/>
        <end position="154"/>
    </location>
</feature>
<accession>A0ABP5GLN9</accession>
<reference evidence="9" key="1">
    <citation type="journal article" date="2019" name="Int. J. Syst. Evol. Microbiol.">
        <title>The Global Catalogue of Microorganisms (GCM) 10K type strain sequencing project: providing services to taxonomists for standard genome sequencing and annotation.</title>
        <authorList>
            <consortium name="The Broad Institute Genomics Platform"/>
            <consortium name="The Broad Institute Genome Sequencing Center for Infectious Disease"/>
            <person name="Wu L."/>
            <person name="Ma J."/>
        </authorList>
    </citation>
    <scope>NUCLEOTIDE SEQUENCE [LARGE SCALE GENOMIC DNA]</scope>
    <source>
        <strain evidence="9">JCM 16014</strain>
    </source>
</reference>
<dbReference type="NCBIfam" id="TIGR02983">
    <property type="entry name" value="SigE-fam_strep"/>
    <property type="match status" value="1"/>
</dbReference>
<evidence type="ECO:0000259" key="7">
    <source>
        <dbReference type="Pfam" id="PF08281"/>
    </source>
</evidence>
<evidence type="ECO:0000256" key="5">
    <source>
        <dbReference type="ARBA" id="ARBA00023163"/>
    </source>
</evidence>
<evidence type="ECO:0000256" key="2">
    <source>
        <dbReference type="ARBA" id="ARBA00023015"/>
    </source>
</evidence>
<dbReference type="PANTHER" id="PTHR43133">
    <property type="entry name" value="RNA POLYMERASE ECF-TYPE SIGMA FACTO"/>
    <property type="match status" value="1"/>
</dbReference>
<proteinExistence type="inferred from homology"/>
<dbReference type="PANTHER" id="PTHR43133:SF50">
    <property type="entry name" value="ECF RNA POLYMERASE SIGMA FACTOR SIGM"/>
    <property type="match status" value="1"/>
</dbReference>
<feature type="domain" description="RNA polymerase sigma-70 region 2" evidence="6">
    <location>
        <begin position="19"/>
        <end position="78"/>
    </location>
</feature>
<evidence type="ECO:0000256" key="3">
    <source>
        <dbReference type="ARBA" id="ARBA00023082"/>
    </source>
</evidence>
<dbReference type="EMBL" id="BAAAQN010000049">
    <property type="protein sequence ID" value="GAA2050463.1"/>
    <property type="molecule type" value="Genomic_DNA"/>
</dbReference>
<dbReference type="Proteomes" id="UP001500751">
    <property type="component" value="Unassembled WGS sequence"/>
</dbReference>